<evidence type="ECO:0000313" key="7">
    <source>
        <dbReference type="EMBL" id="KIL61776.1"/>
    </source>
</evidence>
<keyword evidence="4" id="KW-0503">Monooxygenase</keyword>
<feature type="domain" description="FAD-binding" evidence="6">
    <location>
        <begin position="6"/>
        <end position="342"/>
    </location>
</feature>
<dbReference type="AlphaFoldDB" id="A0A0C2WY60"/>
<proteinExistence type="predicted"/>
<evidence type="ECO:0000256" key="3">
    <source>
        <dbReference type="ARBA" id="ARBA00023002"/>
    </source>
</evidence>
<organism evidence="7 8">
    <name type="scientific">Amanita muscaria (strain Koide BX008)</name>
    <dbReference type="NCBI Taxonomy" id="946122"/>
    <lineage>
        <taxon>Eukaryota</taxon>
        <taxon>Fungi</taxon>
        <taxon>Dikarya</taxon>
        <taxon>Basidiomycota</taxon>
        <taxon>Agaricomycotina</taxon>
        <taxon>Agaricomycetes</taxon>
        <taxon>Agaricomycetidae</taxon>
        <taxon>Agaricales</taxon>
        <taxon>Pluteineae</taxon>
        <taxon>Amanitaceae</taxon>
        <taxon>Amanita</taxon>
    </lineage>
</organism>
<dbReference type="PANTHER" id="PTHR46972">
    <property type="entry name" value="MONOOXYGENASE ASQM-RELATED"/>
    <property type="match status" value="1"/>
</dbReference>
<dbReference type="Pfam" id="PF01494">
    <property type="entry name" value="FAD_binding_3"/>
    <property type="match status" value="1"/>
</dbReference>
<keyword evidence="1" id="KW-0285">Flavoprotein</keyword>
<evidence type="ECO:0000259" key="6">
    <source>
        <dbReference type="Pfam" id="PF01494"/>
    </source>
</evidence>
<gene>
    <name evidence="7" type="ORF">M378DRAFT_179974</name>
</gene>
<dbReference type="Proteomes" id="UP000054549">
    <property type="component" value="Unassembled WGS sequence"/>
</dbReference>
<dbReference type="HOGENOM" id="CLU_009665_4_0_1"/>
<dbReference type="GO" id="GO:0071949">
    <property type="term" value="F:FAD binding"/>
    <property type="evidence" value="ECO:0007669"/>
    <property type="project" value="InterPro"/>
</dbReference>
<dbReference type="PANTHER" id="PTHR46972:SF1">
    <property type="entry name" value="FAD DEPENDENT OXIDOREDUCTASE DOMAIN-CONTAINING PROTEIN"/>
    <property type="match status" value="1"/>
</dbReference>
<dbReference type="GO" id="GO:0004497">
    <property type="term" value="F:monooxygenase activity"/>
    <property type="evidence" value="ECO:0007669"/>
    <property type="project" value="UniProtKB-KW"/>
</dbReference>
<evidence type="ECO:0000256" key="1">
    <source>
        <dbReference type="ARBA" id="ARBA00022630"/>
    </source>
</evidence>
<dbReference type="Gene3D" id="3.50.50.60">
    <property type="entry name" value="FAD/NAD(P)-binding domain"/>
    <property type="match status" value="1"/>
</dbReference>
<keyword evidence="3" id="KW-0560">Oxidoreductase</keyword>
<dbReference type="OrthoDB" id="655030at2759"/>
<dbReference type="InterPro" id="IPR002938">
    <property type="entry name" value="FAD-bd"/>
</dbReference>
<reference evidence="7 8" key="1">
    <citation type="submission" date="2014-04" db="EMBL/GenBank/DDBJ databases">
        <title>Evolutionary Origins and Diversification of the Mycorrhizal Mutualists.</title>
        <authorList>
            <consortium name="DOE Joint Genome Institute"/>
            <consortium name="Mycorrhizal Genomics Consortium"/>
            <person name="Kohler A."/>
            <person name="Kuo A."/>
            <person name="Nagy L.G."/>
            <person name="Floudas D."/>
            <person name="Copeland A."/>
            <person name="Barry K.W."/>
            <person name="Cichocki N."/>
            <person name="Veneault-Fourrey C."/>
            <person name="LaButti K."/>
            <person name="Lindquist E.A."/>
            <person name="Lipzen A."/>
            <person name="Lundell T."/>
            <person name="Morin E."/>
            <person name="Murat C."/>
            <person name="Riley R."/>
            <person name="Ohm R."/>
            <person name="Sun H."/>
            <person name="Tunlid A."/>
            <person name="Henrissat B."/>
            <person name="Grigoriev I.V."/>
            <person name="Hibbett D.S."/>
            <person name="Martin F."/>
        </authorList>
    </citation>
    <scope>NUCLEOTIDE SEQUENCE [LARGE SCALE GENOMIC DNA]</scope>
    <source>
        <strain evidence="7 8">Koide BX008</strain>
    </source>
</reference>
<dbReference type="STRING" id="946122.A0A0C2WY60"/>
<dbReference type="SUPFAM" id="SSF51905">
    <property type="entry name" value="FAD/NAD(P)-binding domain"/>
    <property type="match status" value="1"/>
</dbReference>
<dbReference type="InParanoid" id="A0A0C2WY60"/>
<keyword evidence="8" id="KW-1185">Reference proteome</keyword>
<dbReference type="InterPro" id="IPR036188">
    <property type="entry name" value="FAD/NAD-bd_sf"/>
</dbReference>
<sequence length="407" mass="44273">MSQLSVKIAIIGSGPGGLTLARLLQKEDVPFTLYERDSSPDERNQGGSLDIHSGQVALRAAGLIEEFTKLARFEADCTKLVAPDGTVLLNEAEGSKGGGGNEGGPPERSRPEIDRVVLRDMLLSSLDPGTVQYGYKLRGVEPCTDSSGKETYTLDFGRDVKEGPFDVVIGADGASSRVRPILTDAKPFYSGITAVELWALEVEKRHPWLASYVGAGNCWMFDQDRAVFAQRNGNESIRVYACVKRADEDWSEACGIDWLGSSTRQQLVDKEFADCGEDVKKMIMDADDRLVLRRLEMLPVGMTWPRHGGVTLLGDAAHVMTPFAGEGVNAAMQDAHELSEAIVSGVGKGVEGVVEELGVYERRMFERTRGLAQTTWDQMQGMCFSKDGADKFLELISSGGPPTRADE</sequence>
<evidence type="ECO:0000256" key="2">
    <source>
        <dbReference type="ARBA" id="ARBA00022827"/>
    </source>
</evidence>
<evidence type="ECO:0000313" key="8">
    <source>
        <dbReference type="Proteomes" id="UP000054549"/>
    </source>
</evidence>
<protein>
    <recommendedName>
        <fullName evidence="6">FAD-binding domain-containing protein</fullName>
    </recommendedName>
</protein>
<accession>A0A0C2WY60</accession>
<feature type="region of interest" description="Disordered" evidence="5">
    <location>
        <begin position="91"/>
        <end position="110"/>
    </location>
</feature>
<keyword evidence="2" id="KW-0274">FAD</keyword>
<dbReference type="EMBL" id="KN818280">
    <property type="protein sequence ID" value="KIL61776.1"/>
    <property type="molecule type" value="Genomic_DNA"/>
</dbReference>
<dbReference type="PRINTS" id="PR00420">
    <property type="entry name" value="RNGMNOXGNASE"/>
</dbReference>
<evidence type="ECO:0000256" key="4">
    <source>
        <dbReference type="ARBA" id="ARBA00023033"/>
    </source>
</evidence>
<name>A0A0C2WY60_AMAMK</name>
<evidence type="ECO:0000256" key="5">
    <source>
        <dbReference type="SAM" id="MobiDB-lite"/>
    </source>
</evidence>